<name>A0AB36JWC8_9GAMM</name>
<protein>
    <recommendedName>
        <fullName evidence="1">Lon N-terminal domain-containing protein</fullName>
    </recommendedName>
</protein>
<evidence type="ECO:0000313" key="3">
    <source>
        <dbReference type="Proteomes" id="UP000189021"/>
    </source>
</evidence>
<reference evidence="2 3" key="1">
    <citation type="journal article" date="2017" name="Genome Announc.">
        <title>Draft Genome Sequences of Salinivibrio proteolyticus, Salinivibrio sharmensis, Salinivibrio siamensis, Salinivibrio costicola subsp. alcaliphilus, Salinivibrio costicola subsp. vallismortis, and 29 New Isolates Belonging to the Genus Salinivibrio.</title>
        <authorList>
            <person name="Lopez-Hermoso C."/>
            <person name="de la Haba R.R."/>
            <person name="Sanchez-Porro C."/>
            <person name="Bayliss S.C."/>
            <person name="Feil E.J."/>
            <person name="Ventosa A."/>
        </authorList>
    </citation>
    <scope>NUCLEOTIDE SEQUENCE [LARGE SCALE GENOMIC DNA]</scope>
    <source>
        <strain evidence="2 3">AL184</strain>
    </source>
</reference>
<gene>
    <name evidence="2" type="ORF">BZG00_13700</name>
</gene>
<dbReference type="InterPro" id="IPR015947">
    <property type="entry name" value="PUA-like_sf"/>
</dbReference>
<keyword evidence="3" id="KW-1185">Reference proteome</keyword>
<dbReference type="InterPro" id="IPR046336">
    <property type="entry name" value="Lon_prtase_N_sf"/>
</dbReference>
<dbReference type="Gene3D" id="1.10.4060.10">
    <property type="entry name" value="BPP1347 like domain"/>
    <property type="match status" value="1"/>
</dbReference>
<comment type="caution">
    <text evidence="2">The sequence shown here is derived from an EMBL/GenBank/DDBJ whole genome shotgun (WGS) entry which is preliminary data.</text>
</comment>
<dbReference type="SUPFAM" id="SSF88697">
    <property type="entry name" value="PUA domain-like"/>
    <property type="match status" value="1"/>
</dbReference>
<organism evidence="2 3">
    <name type="scientific">Salinivibrio kushneri</name>
    <dbReference type="NCBI Taxonomy" id="1908198"/>
    <lineage>
        <taxon>Bacteria</taxon>
        <taxon>Pseudomonadati</taxon>
        <taxon>Pseudomonadota</taxon>
        <taxon>Gammaproteobacteria</taxon>
        <taxon>Vibrionales</taxon>
        <taxon>Vibrionaceae</taxon>
        <taxon>Salinivibrio</taxon>
    </lineage>
</organism>
<dbReference type="AlphaFoldDB" id="A0AB36JWC8"/>
<dbReference type="EMBL" id="MUEK01000016">
    <property type="protein sequence ID" value="OOE38592.1"/>
    <property type="molecule type" value="Genomic_DNA"/>
</dbReference>
<dbReference type="Pfam" id="PF02190">
    <property type="entry name" value="LON_substr_bdg"/>
    <property type="match status" value="1"/>
</dbReference>
<accession>A0AB36JWC8</accession>
<evidence type="ECO:0000259" key="1">
    <source>
        <dbReference type="Pfam" id="PF02190"/>
    </source>
</evidence>
<dbReference type="Gene3D" id="2.30.130.40">
    <property type="entry name" value="LON domain-like"/>
    <property type="match status" value="1"/>
</dbReference>
<proteinExistence type="predicted"/>
<dbReference type="InterPro" id="IPR003111">
    <property type="entry name" value="Lon_prtase_N"/>
</dbReference>
<dbReference type="Proteomes" id="UP000189021">
    <property type="component" value="Unassembled WGS sequence"/>
</dbReference>
<sequence length="195" mass="22396">MSRHPLLIEASHLLPGGLHSYVLSESCYLQMLQQAGEPPRLLVAMKNEDEGQQRPHAISPIVTLCEIADFNRHGAHEIALTLQGIESVKVTAIDAGEGDVNMAHYTPLPKWQRHTVPDHYLYLSEKLQQYYRSNPTRHEHFQLTQYDDIGWVCLRWLELLPIEVKQKQLLLSQPTALLVAEFIDKLLRYPLIDDD</sequence>
<evidence type="ECO:0000313" key="2">
    <source>
        <dbReference type="EMBL" id="OOE38592.1"/>
    </source>
</evidence>
<feature type="domain" description="Lon N-terminal" evidence="1">
    <location>
        <begin position="11"/>
        <end position="173"/>
    </location>
</feature>
<dbReference type="RefSeq" id="WP_069362225.1">
    <property type="nucleotide sequence ID" value="NZ_CP040021.1"/>
</dbReference>